<feature type="signal peptide" evidence="1">
    <location>
        <begin position="1"/>
        <end position="20"/>
    </location>
</feature>
<reference evidence="2" key="2">
    <citation type="submission" date="2025-09" db="UniProtKB">
        <authorList>
            <consortium name="Ensembl"/>
        </authorList>
    </citation>
    <scope>IDENTIFICATION</scope>
</reference>
<keyword evidence="3" id="KW-1185">Reference proteome</keyword>
<evidence type="ECO:0000256" key="1">
    <source>
        <dbReference type="SAM" id="SignalP"/>
    </source>
</evidence>
<feature type="chain" id="PRO_5018790691" evidence="1">
    <location>
        <begin position="21"/>
        <end position="181"/>
    </location>
</feature>
<accession>A0A3Q2C6H1</accession>
<dbReference type="OMA" id="REYEWNQ"/>
<dbReference type="AlphaFoldDB" id="A0A3Q2C6H1"/>
<dbReference type="Ensembl" id="ENSCVAT00000015502.1">
    <property type="protein sequence ID" value="ENSCVAP00000000187.1"/>
    <property type="gene ID" value="ENSCVAG00000001065.1"/>
</dbReference>
<dbReference type="Proteomes" id="UP000265020">
    <property type="component" value="Unassembled WGS sequence"/>
</dbReference>
<protein>
    <submittedName>
        <fullName evidence="2">Uncharacterized protein</fullName>
    </submittedName>
</protein>
<evidence type="ECO:0000313" key="3">
    <source>
        <dbReference type="Proteomes" id="UP000265020"/>
    </source>
</evidence>
<reference evidence="2" key="1">
    <citation type="submission" date="2025-08" db="UniProtKB">
        <authorList>
            <consortium name="Ensembl"/>
        </authorList>
    </citation>
    <scope>IDENTIFICATION</scope>
</reference>
<sequence>MQIFLFITLLMNFKSKIAIGQLICFCVRKLEVNVAERESQLLEKGLLVEQVTQLSEPPGEQAESCRLPSLSVAKKMDKCQWEAGQEMPPYLDIEEGYRRMLRDKKRRQREKEEKKLAEESKWRLLPNGVYTTAEARPNAYIPENDLLGLPKPFGRFPPIKPCPKGAYMRHYRNPTIRPWEI</sequence>
<evidence type="ECO:0000313" key="2">
    <source>
        <dbReference type="Ensembl" id="ENSCVAP00000000187.1"/>
    </source>
</evidence>
<name>A0A3Q2C6H1_CYPVA</name>
<dbReference type="GeneTree" id="ENSGT00940000174846"/>
<dbReference type="STRING" id="28743.ENSCVAP00000000187"/>
<keyword evidence="1" id="KW-0732">Signal</keyword>
<organism evidence="2 3">
    <name type="scientific">Cyprinodon variegatus</name>
    <name type="common">Sheepshead minnow</name>
    <dbReference type="NCBI Taxonomy" id="28743"/>
    <lineage>
        <taxon>Eukaryota</taxon>
        <taxon>Metazoa</taxon>
        <taxon>Chordata</taxon>
        <taxon>Craniata</taxon>
        <taxon>Vertebrata</taxon>
        <taxon>Euteleostomi</taxon>
        <taxon>Actinopterygii</taxon>
        <taxon>Neopterygii</taxon>
        <taxon>Teleostei</taxon>
        <taxon>Neoteleostei</taxon>
        <taxon>Acanthomorphata</taxon>
        <taxon>Ovalentaria</taxon>
        <taxon>Atherinomorphae</taxon>
        <taxon>Cyprinodontiformes</taxon>
        <taxon>Cyprinodontidae</taxon>
        <taxon>Cyprinodon</taxon>
    </lineage>
</organism>
<proteinExistence type="predicted"/>